<feature type="transmembrane region" description="Helical" evidence="8">
    <location>
        <begin position="345"/>
        <end position="363"/>
    </location>
</feature>
<protein>
    <submittedName>
        <fullName evidence="10">Glycosyltransferase family 39 protein</fullName>
    </submittedName>
</protein>
<dbReference type="EMBL" id="JAEPBG010000002">
    <property type="protein sequence ID" value="MBK4734566.1"/>
    <property type="molecule type" value="Genomic_DNA"/>
</dbReference>
<dbReference type="Pfam" id="PF13231">
    <property type="entry name" value="PMT_2"/>
    <property type="match status" value="1"/>
</dbReference>
<dbReference type="GO" id="GO:0005886">
    <property type="term" value="C:plasma membrane"/>
    <property type="evidence" value="ECO:0007669"/>
    <property type="project" value="UniProtKB-SubCell"/>
</dbReference>
<comment type="caution">
    <text evidence="10">The sequence shown here is derived from an EMBL/GenBank/DDBJ whole genome shotgun (WGS) entry which is preliminary data.</text>
</comment>
<feature type="transmembrane region" description="Helical" evidence="8">
    <location>
        <begin position="438"/>
        <end position="459"/>
    </location>
</feature>
<evidence type="ECO:0000256" key="2">
    <source>
        <dbReference type="ARBA" id="ARBA00022475"/>
    </source>
</evidence>
<dbReference type="PANTHER" id="PTHR33908:SF3">
    <property type="entry name" value="UNDECAPRENYL PHOSPHATE-ALPHA-4-AMINO-4-DEOXY-L-ARABINOSE ARABINOSYL TRANSFERASE"/>
    <property type="match status" value="1"/>
</dbReference>
<evidence type="ECO:0000259" key="9">
    <source>
        <dbReference type="Pfam" id="PF13231"/>
    </source>
</evidence>
<comment type="subcellular location">
    <subcellularLocation>
        <location evidence="1">Cell membrane</location>
        <topology evidence="1">Multi-pass membrane protein</topology>
    </subcellularLocation>
</comment>
<dbReference type="GO" id="GO:0009103">
    <property type="term" value="P:lipopolysaccharide biosynthetic process"/>
    <property type="evidence" value="ECO:0007669"/>
    <property type="project" value="TreeGrafter"/>
</dbReference>
<reference evidence="10" key="1">
    <citation type="submission" date="2021-01" db="EMBL/GenBank/DDBJ databases">
        <title>Genome sequence of strain Noviherbaspirillum sp. DKR-6.</title>
        <authorList>
            <person name="Chaudhary D.K."/>
        </authorList>
    </citation>
    <scope>NUCLEOTIDE SEQUENCE</scope>
    <source>
        <strain evidence="10">DKR-6</strain>
    </source>
</reference>
<dbReference type="Proteomes" id="UP000622890">
    <property type="component" value="Unassembled WGS sequence"/>
</dbReference>
<proteinExistence type="predicted"/>
<evidence type="ECO:0000256" key="6">
    <source>
        <dbReference type="ARBA" id="ARBA00022989"/>
    </source>
</evidence>
<keyword evidence="7 8" id="KW-0472">Membrane</keyword>
<feature type="transmembrane region" description="Helical" evidence="8">
    <location>
        <begin position="285"/>
        <end position="308"/>
    </location>
</feature>
<evidence type="ECO:0000313" key="11">
    <source>
        <dbReference type="Proteomes" id="UP000622890"/>
    </source>
</evidence>
<name>A0A934SPX6_9BURK</name>
<evidence type="ECO:0000256" key="3">
    <source>
        <dbReference type="ARBA" id="ARBA00022676"/>
    </source>
</evidence>
<dbReference type="AlphaFoldDB" id="A0A934SPX6"/>
<feature type="transmembrane region" description="Helical" evidence="8">
    <location>
        <begin position="142"/>
        <end position="175"/>
    </location>
</feature>
<keyword evidence="6 8" id="KW-1133">Transmembrane helix</keyword>
<keyword evidence="11" id="KW-1185">Reference proteome</keyword>
<evidence type="ECO:0000256" key="5">
    <source>
        <dbReference type="ARBA" id="ARBA00022692"/>
    </source>
</evidence>
<feature type="domain" description="Glycosyltransferase RgtA/B/C/D-like" evidence="9">
    <location>
        <begin position="85"/>
        <end position="247"/>
    </location>
</feature>
<feature type="transmembrane region" description="Helical" evidence="8">
    <location>
        <begin position="112"/>
        <end position="130"/>
    </location>
</feature>
<keyword evidence="3" id="KW-0328">Glycosyltransferase</keyword>
<feature type="transmembrane region" description="Helical" evidence="8">
    <location>
        <begin position="375"/>
        <end position="393"/>
    </location>
</feature>
<dbReference type="GO" id="GO:0010041">
    <property type="term" value="P:response to iron(III) ion"/>
    <property type="evidence" value="ECO:0007669"/>
    <property type="project" value="TreeGrafter"/>
</dbReference>
<organism evidence="10 11">
    <name type="scientific">Noviherbaspirillum pedocola</name>
    <dbReference type="NCBI Taxonomy" id="2801341"/>
    <lineage>
        <taxon>Bacteria</taxon>
        <taxon>Pseudomonadati</taxon>
        <taxon>Pseudomonadota</taxon>
        <taxon>Betaproteobacteria</taxon>
        <taxon>Burkholderiales</taxon>
        <taxon>Oxalobacteraceae</taxon>
        <taxon>Noviherbaspirillum</taxon>
    </lineage>
</organism>
<dbReference type="GO" id="GO:0016763">
    <property type="term" value="F:pentosyltransferase activity"/>
    <property type="evidence" value="ECO:0007669"/>
    <property type="project" value="TreeGrafter"/>
</dbReference>
<dbReference type="InterPro" id="IPR050297">
    <property type="entry name" value="LipidA_mod_glycosyltrf_83"/>
</dbReference>
<feature type="transmembrane region" description="Helical" evidence="8">
    <location>
        <begin position="320"/>
        <end position="339"/>
    </location>
</feature>
<dbReference type="RefSeq" id="WP_200591303.1">
    <property type="nucleotide sequence ID" value="NZ_JAEPBG010000002.1"/>
</dbReference>
<keyword evidence="5 8" id="KW-0812">Transmembrane</keyword>
<evidence type="ECO:0000256" key="1">
    <source>
        <dbReference type="ARBA" id="ARBA00004651"/>
    </source>
</evidence>
<dbReference type="PANTHER" id="PTHR33908">
    <property type="entry name" value="MANNOSYLTRANSFERASE YKCB-RELATED"/>
    <property type="match status" value="1"/>
</dbReference>
<keyword evidence="4" id="KW-0808">Transferase</keyword>
<feature type="transmembrane region" description="Helical" evidence="8">
    <location>
        <begin position="236"/>
        <end position="265"/>
    </location>
</feature>
<dbReference type="InterPro" id="IPR038731">
    <property type="entry name" value="RgtA/B/C-like"/>
</dbReference>
<sequence>MPGPTGQPTPETAINSVSSNKADSFPPLWLVWLAAVVFIFAGLGGPGILNNNEGLYAEIPREMLASHDWRFWIIPHLNGLPYMEKPPLLYWLTAASFALFGISEWSARLVPALSALACVGTLLWFGRAVGRPRAGRLGALMFISGLGVALMSRLLMFDMLLTALVTAAFCCSYRYLIEGRPALLRWAMAWLALAILAKGLLGVLLFPMVMLVFLASIHGLGQRFWRAAASMLRPDALLVFFVIAAPWHIAASLTEPIFAWFYFINEHVLRFLGRREPHDYYSGPWWYYLPRMMLYLFPWSLFLFGLLARQQPEAAASSATLRRFLLLDWLLPLLFFSVSRAKANYYLVAVMPFAAMHLALALENRGLERPSLRSWPGYAVAILGALLCIIASLRHDDPHSPVQFLHLSQKSLLIAVFAAIAVAGLSCALLARHTRAGLGAYLALPAALGVFAYFLLMAMQPQVTAKDTALWLEQEARGREIYLYRNFEEISSLPFYLKKPLPIVDARSNDLYWGNRLKANRIMLSDAQFGQALERGAKIAIVVMDSQLADFRARAWASGLREVRRSGQLTVFMN</sequence>
<evidence type="ECO:0000256" key="8">
    <source>
        <dbReference type="SAM" id="Phobius"/>
    </source>
</evidence>
<evidence type="ECO:0000256" key="7">
    <source>
        <dbReference type="ARBA" id="ARBA00023136"/>
    </source>
</evidence>
<evidence type="ECO:0000313" key="10">
    <source>
        <dbReference type="EMBL" id="MBK4734566.1"/>
    </source>
</evidence>
<evidence type="ECO:0000256" key="4">
    <source>
        <dbReference type="ARBA" id="ARBA00022679"/>
    </source>
</evidence>
<keyword evidence="2" id="KW-1003">Cell membrane</keyword>
<feature type="transmembrane region" description="Helical" evidence="8">
    <location>
        <begin position="29"/>
        <end position="49"/>
    </location>
</feature>
<gene>
    <name evidence="10" type="ORF">JJB74_08120</name>
</gene>
<feature type="transmembrane region" description="Helical" evidence="8">
    <location>
        <begin position="88"/>
        <end position="106"/>
    </location>
</feature>
<feature type="transmembrane region" description="Helical" evidence="8">
    <location>
        <begin position="413"/>
        <end position="431"/>
    </location>
</feature>
<feature type="transmembrane region" description="Helical" evidence="8">
    <location>
        <begin position="187"/>
        <end position="215"/>
    </location>
</feature>
<accession>A0A934SPX6</accession>